<proteinExistence type="predicted"/>
<comment type="caution">
    <text evidence="1">The sequence shown here is derived from an EMBL/GenBank/DDBJ whole genome shotgun (WGS) entry which is preliminary data.</text>
</comment>
<name>A0A3M0T0C4_9CLOT</name>
<dbReference type="Gene3D" id="3.90.70.50">
    <property type="entry name" value="Peptidase C10, streptopain"/>
    <property type="match status" value="1"/>
</dbReference>
<dbReference type="InterPro" id="IPR038765">
    <property type="entry name" value="Papain-like_cys_pep_sf"/>
</dbReference>
<gene>
    <name evidence="1" type="ORF">D9O40_03130</name>
</gene>
<sequence>MTLDNLKSITYPVKSNNNSNIDLDANLTSNNSTYTLRNALPSYSYNPDNRCVAVATAMLLSYYAKYWPNCSDYVDNDILKYATRNNNYQKAFTDELIKDITNSKSIPKDKDGNYTGIDPELVPSGVNRYLVNYRHAKYIIHLTFIKNINLNFLQYESTVINALQNDKPILLGLNSDNGRFGGSHAVTAWGYSSNNSNKFFIINDGGGNDFTYVSPDYVMNLIY</sequence>
<dbReference type="AlphaFoldDB" id="A0A3M0T0C4"/>
<organism evidence="1 2">
    <name type="scientific">Clostridium autoethanogenum</name>
    <dbReference type="NCBI Taxonomy" id="84023"/>
    <lineage>
        <taxon>Bacteria</taxon>
        <taxon>Bacillati</taxon>
        <taxon>Bacillota</taxon>
        <taxon>Clostridia</taxon>
        <taxon>Eubacteriales</taxon>
        <taxon>Clostridiaceae</taxon>
        <taxon>Clostridium</taxon>
    </lineage>
</organism>
<dbReference type="SUPFAM" id="SSF54001">
    <property type="entry name" value="Cysteine proteinases"/>
    <property type="match status" value="1"/>
</dbReference>
<dbReference type="RefSeq" id="WP_122057905.1">
    <property type="nucleotide sequence ID" value="NZ_RFAQ01000005.1"/>
</dbReference>
<dbReference type="Proteomes" id="UP000277999">
    <property type="component" value="Unassembled WGS sequence"/>
</dbReference>
<evidence type="ECO:0000313" key="2">
    <source>
        <dbReference type="Proteomes" id="UP000277999"/>
    </source>
</evidence>
<evidence type="ECO:0000313" key="1">
    <source>
        <dbReference type="EMBL" id="RMD04047.1"/>
    </source>
</evidence>
<reference evidence="1 2" key="1">
    <citation type="submission" date="2018-10" db="EMBL/GenBank/DDBJ databases">
        <title>Genome-centric metagenomics revealed C2 chemical producing, CO utilizing Clostridium with novel acetogenic gene cluster.</title>
        <authorList>
            <person name="Kang H."/>
            <person name="Park B."/>
            <person name="Choi I.G."/>
            <person name="Chang I.S."/>
        </authorList>
    </citation>
    <scope>NUCLEOTIDE SEQUENCE [LARGE SCALE GENOMIC DNA]</scope>
    <source>
        <strain evidence="1 2">H21-9</strain>
    </source>
</reference>
<dbReference type="EMBL" id="RFAQ01000005">
    <property type="protein sequence ID" value="RMD04047.1"/>
    <property type="molecule type" value="Genomic_DNA"/>
</dbReference>
<accession>A0A3M0T0C4</accession>
<dbReference type="InterPro" id="IPR044934">
    <property type="entry name" value="Streptopain_sf"/>
</dbReference>
<protein>
    <submittedName>
        <fullName evidence="1">Uncharacterized protein</fullName>
    </submittedName>
</protein>